<evidence type="ECO:0000256" key="1">
    <source>
        <dbReference type="SAM" id="SignalP"/>
    </source>
</evidence>
<proteinExistence type="predicted"/>
<dbReference type="RefSeq" id="WP_008853605.1">
    <property type="nucleotide sequence ID" value="NZ_AGFR01000003.1"/>
</dbReference>
<evidence type="ECO:0000313" key="2">
    <source>
        <dbReference type="EMBL" id="EHD14683.1"/>
    </source>
</evidence>
<evidence type="ECO:0000313" key="3">
    <source>
        <dbReference type="Proteomes" id="UP000005939"/>
    </source>
</evidence>
<keyword evidence="1" id="KW-0732">Signal</keyword>
<reference evidence="2 3" key="1">
    <citation type="submission" date="2011-10" db="EMBL/GenBank/DDBJ databases">
        <title>Genome Sequence of Commensalibacter intestini A911, isolated from Drosophila gut.</title>
        <authorList>
            <person name="Lee W.-J."/>
            <person name="Kim E.-K."/>
        </authorList>
    </citation>
    <scope>NUCLEOTIDE SEQUENCE [LARGE SCALE GENOMIC DNA]</scope>
    <source>
        <strain evidence="2 3">A911</strain>
    </source>
</reference>
<feature type="chain" id="PRO_5003488424" description="Secreted protein" evidence="1">
    <location>
        <begin position="27"/>
        <end position="307"/>
    </location>
</feature>
<dbReference type="Proteomes" id="UP000005939">
    <property type="component" value="Unassembled WGS sequence"/>
</dbReference>
<dbReference type="Gene3D" id="1.20.120.1490">
    <property type="match status" value="1"/>
</dbReference>
<feature type="signal peptide" evidence="1">
    <location>
        <begin position="1"/>
        <end position="26"/>
    </location>
</feature>
<name>G6EYU5_9PROT</name>
<dbReference type="AlphaFoldDB" id="G6EYU5"/>
<dbReference type="STRING" id="1088868.CIN_06150"/>
<dbReference type="OrthoDB" id="9970778at2"/>
<evidence type="ECO:0008006" key="4">
    <source>
        <dbReference type="Google" id="ProtNLM"/>
    </source>
</evidence>
<gene>
    <name evidence="2" type="ORF">CIN_06150</name>
</gene>
<comment type="caution">
    <text evidence="2">The sequence shown here is derived from an EMBL/GenBank/DDBJ whole genome shotgun (WGS) entry which is preliminary data.</text>
</comment>
<dbReference type="EMBL" id="AGFR01000003">
    <property type="protein sequence ID" value="EHD14683.1"/>
    <property type="molecule type" value="Genomic_DNA"/>
</dbReference>
<organism evidence="2 3">
    <name type="scientific">Commensalibacter intestini A911</name>
    <dbReference type="NCBI Taxonomy" id="1088868"/>
    <lineage>
        <taxon>Bacteria</taxon>
        <taxon>Pseudomonadati</taxon>
        <taxon>Pseudomonadota</taxon>
        <taxon>Alphaproteobacteria</taxon>
        <taxon>Acetobacterales</taxon>
        <taxon>Acetobacteraceae</taxon>
    </lineage>
</organism>
<protein>
    <recommendedName>
        <fullName evidence="4">Secreted protein</fullName>
    </recommendedName>
</protein>
<sequence>MKHYQRLKNSFWIIACIAVGSGNALAEESSSFEEIPKSCQSIPLEQLTFELPFVVQKLSFVEQQKIREILDGARTQACILQMQYDSLIQQVIATLFENDSTSEEQLKLFTDQLVSLTQNRIDNRIVTVSSIQKIVSVKEWQALLLAYTQSIIVKNAFEKQQSELQRSYDLLIDGNAQSELSTTALMHRSVCVEMHPKMKTVEQLFSKLSLTNTQEGQFRKLMRQQETDNCAARQGIRNLSEQLLKILPISSDAIKEKQYQFLFKQLIVKEYSLENDQIHTISSLFQLLTVEQKTQLREQYMLIKGVL</sequence>
<accession>G6EYU5</accession>